<evidence type="ECO:0000313" key="2">
    <source>
        <dbReference type="Proteomes" id="UP000264702"/>
    </source>
</evidence>
<dbReference type="EMBL" id="QVQT01000001">
    <property type="protein sequence ID" value="RFU18324.1"/>
    <property type="molecule type" value="Genomic_DNA"/>
</dbReference>
<dbReference type="OrthoDB" id="118663at2"/>
<proteinExistence type="predicted"/>
<dbReference type="RefSeq" id="WP_117297618.1">
    <property type="nucleotide sequence ID" value="NZ_QVQT02000001.1"/>
</dbReference>
<dbReference type="AlphaFoldDB" id="A0A372ITT3"/>
<sequence>MTTHTVNPDELEIAEGREREQLEGWIPALATDDEIREALEKAFDYRGDITLTLKDGRTIEGYVFDRRNGKTLADSAVRVIPSTERTKLTIAYSEIAALNFSGRDTAAGRTFDAWVKKYWEKKAAGEKDIAIHPEALD</sequence>
<keyword evidence="2" id="KW-1185">Reference proteome</keyword>
<evidence type="ECO:0000313" key="1">
    <source>
        <dbReference type="EMBL" id="RFU18324.1"/>
    </source>
</evidence>
<dbReference type="Proteomes" id="UP000264702">
    <property type="component" value="Unassembled WGS sequence"/>
</dbReference>
<name>A0A372ITT3_9BACT</name>
<gene>
    <name evidence="1" type="ORF">D0Y96_01780</name>
</gene>
<organism evidence="1 2">
    <name type="scientific">Paracidobacterium acidisoli</name>
    <dbReference type="NCBI Taxonomy" id="2303751"/>
    <lineage>
        <taxon>Bacteria</taxon>
        <taxon>Pseudomonadati</taxon>
        <taxon>Acidobacteriota</taxon>
        <taxon>Terriglobia</taxon>
        <taxon>Terriglobales</taxon>
        <taxon>Acidobacteriaceae</taxon>
        <taxon>Paracidobacterium</taxon>
    </lineage>
</organism>
<reference evidence="1 2" key="1">
    <citation type="submission" date="2018-08" db="EMBL/GenBank/DDBJ databases">
        <title>Acidipila sp. 4G-K13, an acidobacterium isolated from forest soil.</title>
        <authorList>
            <person name="Gao Z.-H."/>
            <person name="Qiu L.-H."/>
        </authorList>
    </citation>
    <scope>NUCLEOTIDE SEQUENCE [LARGE SCALE GENOMIC DNA]</scope>
    <source>
        <strain evidence="1 2">4G-K13</strain>
    </source>
</reference>
<comment type="caution">
    <text evidence="1">The sequence shown here is derived from an EMBL/GenBank/DDBJ whole genome shotgun (WGS) entry which is preliminary data.</text>
</comment>
<accession>A0A372ITT3</accession>
<protein>
    <submittedName>
        <fullName evidence="1">Uncharacterized protein</fullName>
    </submittedName>
</protein>